<feature type="transmembrane region" description="Helical" evidence="9">
    <location>
        <begin position="280"/>
        <end position="301"/>
    </location>
</feature>
<evidence type="ECO:0000256" key="7">
    <source>
        <dbReference type="ARBA" id="ARBA00022989"/>
    </source>
</evidence>
<evidence type="ECO:0000256" key="2">
    <source>
        <dbReference type="ARBA" id="ARBA00009047"/>
    </source>
</evidence>
<keyword evidence="5" id="KW-0762">Sugar transport</keyword>
<dbReference type="EMBL" id="CP035758">
    <property type="protein sequence ID" value="QBD82085.1"/>
    <property type="molecule type" value="Genomic_DNA"/>
</dbReference>
<dbReference type="InterPro" id="IPR035906">
    <property type="entry name" value="MetI-like_sf"/>
</dbReference>
<evidence type="ECO:0000256" key="3">
    <source>
        <dbReference type="ARBA" id="ARBA00022448"/>
    </source>
</evidence>
<evidence type="ECO:0000259" key="11">
    <source>
        <dbReference type="PROSITE" id="PS50928"/>
    </source>
</evidence>
<keyword evidence="3 9" id="KW-0813">Transport</keyword>
<dbReference type="PANTHER" id="PTHR32243:SF50">
    <property type="entry name" value="MALTOSE_MALTODEXTRIN TRANSPORT SYSTEM PERMEASE PROTEIN MALG"/>
    <property type="match status" value="1"/>
</dbReference>
<evidence type="ECO:0000256" key="9">
    <source>
        <dbReference type="RuleBase" id="RU363032"/>
    </source>
</evidence>
<dbReference type="PROSITE" id="PS50928">
    <property type="entry name" value="ABC_TM1"/>
    <property type="match status" value="1"/>
</dbReference>
<name>A0A4P6K259_KTERU</name>
<evidence type="ECO:0000256" key="8">
    <source>
        <dbReference type="ARBA" id="ARBA00023136"/>
    </source>
</evidence>
<organism evidence="12 13">
    <name type="scientific">Ktedonosporobacter rubrisoli</name>
    <dbReference type="NCBI Taxonomy" id="2509675"/>
    <lineage>
        <taxon>Bacteria</taxon>
        <taxon>Bacillati</taxon>
        <taxon>Chloroflexota</taxon>
        <taxon>Ktedonobacteria</taxon>
        <taxon>Ktedonobacterales</taxon>
        <taxon>Ktedonosporobacteraceae</taxon>
        <taxon>Ktedonosporobacter</taxon>
    </lineage>
</organism>
<dbReference type="Gene3D" id="1.10.3720.10">
    <property type="entry name" value="MetI-like"/>
    <property type="match status" value="1"/>
</dbReference>
<dbReference type="CDD" id="cd06261">
    <property type="entry name" value="TM_PBP2"/>
    <property type="match status" value="1"/>
</dbReference>
<evidence type="ECO:0000313" key="13">
    <source>
        <dbReference type="Proteomes" id="UP000290365"/>
    </source>
</evidence>
<reference evidence="12 13" key="1">
    <citation type="submission" date="2019-01" db="EMBL/GenBank/DDBJ databases">
        <title>Ktedonosporobacter rubrisoli SCAWS-G2.</title>
        <authorList>
            <person name="Huang Y."/>
            <person name="Yan B."/>
        </authorList>
    </citation>
    <scope>NUCLEOTIDE SEQUENCE [LARGE SCALE GENOMIC DNA]</scope>
    <source>
        <strain evidence="12 13">SCAWS-G2</strain>
    </source>
</reference>
<evidence type="ECO:0000256" key="6">
    <source>
        <dbReference type="ARBA" id="ARBA00022692"/>
    </source>
</evidence>
<dbReference type="RefSeq" id="WP_129893154.1">
    <property type="nucleotide sequence ID" value="NZ_CP035758.1"/>
</dbReference>
<gene>
    <name evidence="12" type="ORF">EPA93_41355</name>
</gene>
<accession>A0A4P6K259</accession>
<keyword evidence="7 9" id="KW-1133">Transmembrane helix</keyword>
<evidence type="ECO:0000256" key="5">
    <source>
        <dbReference type="ARBA" id="ARBA00022597"/>
    </source>
</evidence>
<keyword evidence="6 9" id="KW-0812">Transmembrane</keyword>
<dbReference type="Pfam" id="PF00528">
    <property type="entry name" value="BPD_transp_1"/>
    <property type="match status" value="1"/>
</dbReference>
<feature type="transmembrane region" description="Helical" evidence="9">
    <location>
        <begin position="46"/>
        <end position="67"/>
    </location>
</feature>
<dbReference type="SUPFAM" id="SSF161098">
    <property type="entry name" value="MetI-like"/>
    <property type="match status" value="1"/>
</dbReference>
<feature type="transmembrane region" description="Helical" evidence="9">
    <location>
        <begin position="103"/>
        <end position="132"/>
    </location>
</feature>
<feature type="region of interest" description="Disordered" evidence="10">
    <location>
        <begin position="1"/>
        <end position="30"/>
    </location>
</feature>
<keyword evidence="4" id="KW-1003">Cell membrane</keyword>
<dbReference type="InterPro" id="IPR000515">
    <property type="entry name" value="MetI-like"/>
</dbReference>
<dbReference type="PANTHER" id="PTHR32243">
    <property type="entry name" value="MALTOSE TRANSPORT SYSTEM PERMEASE-RELATED"/>
    <property type="match status" value="1"/>
</dbReference>
<comment type="similarity">
    <text evidence="2">Belongs to the binding-protein-dependent transport system permease family. MalFG subfamily.</text>
</comment>
<keyword evidence="13" id="KW-1185">Reference proteome</keyword>
<proteinExistence type="inferred from homology"/>
<evidence type="ECO:0000256" key="10">
    <source>
        <dbReference type="SAM" id="MobiDB-lite"/>
    </source>
</evidence>
<feature type="transmembrane region" description="Helical" evidence="9">
    <location>
        <begin position="219"/>
        <end position="244"/>
    </location>
</feature>
<dbReference type="GO" id="GO:0005886">
    <property type="term" value="C:plasma membrane"/>
    <property type="evidence" value="ECO:0007669"/>
    <property type="project" value="UniProtKB-SubCell"/>
</dbReference>
<sequence>MNERTTEMSNIPSSLPGRGMSIPSTTSTQTRSAVSRPHLASTLSLAGIYLFLIIMTVFALFPLYYVLQASLAGDQNLYTTDLHLIPTRPTLDNYIYALTKLPLLAWIANTFIVCGATTLIGVICSMSGAYALSRFRFRGRELSLTLLLTLQAFPALLALPAYYLLLDALGLINNLLGLILVYAGGQLVFGCWNIKGYFDTIPVELEQAAMIDGASHLQAFLRVTLPLSIPALIASAMFIFLAGWNEFAIANLVLNANDTGSNLTFILGVYSLQSDFRTPWGYFAASSVLVTLPLLLLFLYAQRFFQSGLTIGSVKG</sequence>
<dbReference type="OrthoDB" id="9794684at2"/>
<protein>
    <submittedName>
        <fullName evidence="12">ABC transporter permease subunit</fullName>
    </submittedName>
</protein>
<dbReference type="Proteomes" id="UP000290365">
    <property type="component" value="Chromosome"/>
</dbReference>
<evidence type="ECO:0000256" key="4">
    <source>
        <dbReference type="ARBA" id="ARBA00022475"/>
    </source>
</evidence>
<feature type="transmembrane region" description="Helical" evidence="9">
    <location>
        <begin position="175"/>
        <end position="198"/>
    </location>
</feature>
<dbReference type="GO" id="GO:0042956">
    <property type="term" value="P:maltodextrin transmembrane transport"/>
    <property type="evidence" value="ECO:0007669"/>
    <property type="project" value="TreeGrafter"/>
</dbReference>
<evidence type="ECO:0000256" key="1">
    <source>
        <dbReference type="ARBA" id="ARBA00004651"/>
    </source>
</evidence>
<dbReference type="GO" id="GO:0015423">
    <property type="term" value="F:ABC-type maltose transporter activity"/>
    <property type="evidence" value="ECO:0007669"/>
    <property type="project" value="TreeGrafter"/>
</dbReference>
<dbReference type="KEGG" id="kbs:EPA93_41355"/>
<evidence type="ECO:0000313" key="12">
    <source>
        <dbReference type="EMBL" id="QBD82085.1"/>
    </source>
</evidence>
<dbReference type="InterPro" id="IPR050901">
    <property type="entry name" value="BP-dep_ABC_trans_perm"/>
</dbReference>
<keyword evidence="8 9" id="KW-0472">Membrane</keyword>
<feature type="transmembrane region" description="Helical" evidence="9">
    <location>
        <begin position="144"/>
        <end position="163"/>
    </location>
</feature>
<dbReference type="AlphaFoldDB" id="A0A4P6K259"/>
<feature type="domain" description="ABC transmembrane type-1" evidence="11">
    <location>
        <begin position="107"/>
        <end position="301"/>
    </location>
</feature>
<comment type="subcellular location">
    <subcellularLocation>
        <location evidence="1 9">Cell membrane</location>
        <topology evidence="1 9">Multi-pass membrane protein</topology>
    </subcellularLocation>
</comment>